<dbReference type="AlphaFoldDB" id="A0A1M5K064"/>
<evidence type="ECO:0000256" key="6">
    <source>
        <dbReference type="SAM" id="Phobius"/>
    </source>
</evidence>
<gene>
    <name evidence="8" type="ORF">SAMN05216361_2321</name>
</gene>
<evidence type="ECO:0000313" key="8">
    <source>
        <dbReference type="EMBL" id="SHG46158.1"/>
    </source>
</evidence>
<keyword evidence="2" id="KW-1003">Cell membrane</keyword>
<dbReference type="EMBL" id="FQWD01000003">
    <property type="protein sequence ID" value="SHG46158.1"/>
    <property type="molecule type" value="Genomic_DNA"/>
</dbReference>
<keyword evidence="5 6" id="KW-0472">Membrane</keyword>
<accession>A0A1M5K064</accession>
<comment type="subcellular location">
    <subcellularLocation>
        <location evidence="1">Cell membrane</location>
        <topology evidence="1">Multi-pass membrane protein</topology>
    </subcellularLocation>
</comment>
<dbReference type="GO" id="GO:0005886">
    <property type="term" value="C:plasma membrane"/>
    <property type="evidence" value="ECO:0007669"/>
    <property type="project" value="UniProtKB-SubCell"/>
</dbReference>
<feature type="transmembrane region" description="Helical" evidence="6">
    <location>
        <begin position="102"/>
        <end position="120"/>
    </location>
</feature>
<feature type="transmembrane region" description="Helical" evidence="6">
    <location>
        <begin position="15"/>
        <end position="37"/>
    </location>
</feature>
<evidence type="ECO:0000256" key="2">
    <source>
        <dbReference type="ARBA" id="ARBA00022475"/>
    </source>
</evidence>
<reference evidence="9" key="1">
    <citation type="submission" date="2016-11" db="EMBL/GenBank/DDBJ databases">
        <authorList>
            <person name="Varghese N."/>
            <person name="Submissions S."/>
        </authorList>
    </citation>
    <scope>NUCLEOTIDE SEQUENCE [LARGE SCALE GENOMIC DNA]</scope>
    <source>
        <strain evidence="9">CGMCC 1.8995</strain>
    </source>
</reference>
<evidence type="ECO:0000256" key="1">
    <source>
        <dbReference type="ARBA" id="ARBA00004651"/>
    </source>
</evidence>
<feature type="transmembrane region" description="Helical" evidence="6">
    <location>
        <begin position="49"/>
        <end position="69"/>
    </location>
</feature>
<dbReference type="InterPro" id="IPR051791">
    <property type="entry name" value="Pra-immunoreactive"/>
</dbReference>
<dbReference type="STRING" id="634436.SAMN05216361_2321"/>
<proteinExistence type="predicted"/>
<dbReference type="PANTHER" id="PTHR36115">
    <property type="entry name" value="PROLINE-RICH ANTIGEN HOMOLOG-RELATED"/>
    <property type="match status" value="1"/>
</dbReference>
<protein>
    <submittedName>
        <fullName evidence="8">Uncharacterized membrane protein YckC, RDD family</fullName>
    </submittedName>
</protein>
<evidence type="ECO:0000256" key="4">
    <source>
        <dbReference type="ARBA" id="ARBA00022989"/>
    </source>
</evidence>
<dbReference type="InterPro" id="IPR010432">
    <property type="entry name" value="RDD"/>
</dbReference>
<evidence type="ECO:0000256" key="5">
    <source>
        <dbReference type="ARBA" id="ARBA00023136"/>
    </source>
</evidence>
<evidence type="ECO:0000313" key="9">
    <source>
        <dbReference type="Proteomes" id="UP000184520"/>
    </source>
</evidence>
<dbReference type="Proteomes" id="UP000184520">
    <property type="component" value="Unassembled WGS sequence"/>
</dbReference>
<keyword evidence="4 6" id="KW-1133">Transmembrane helix</keyword>
<keyword evidence="3 6" id="KW-0812">Transmembrane</keyword>
<dbReference type="PANTHER" id="PTHR36115:SF4">
    <property type="entry name" value="MEMBRANE PROTEIN"/>
    <property type="match status" value="1"/>
</dbReference>
<name>A0A1M5K064_9ALTE</name>
<dbReference type="Pfam" id="PF06271">
    <property type="entry name" value="RDD"/>
    <property type="match status" value="1"/>
</dbReference>
<dbReference type="OrthoDB" id="9793824at2"/>
<sequence length="152" mass="17094">MNEQEYAGFWVRVGAALIDSILLLIVIAPLMTAIYGMQYWTSPNYFQGFWDVVVNYLLPAIAIIIFWIYRAATPGKMMLKLTIVDAKTGGQPSKGQYIGRYLAYYVSAIPLFLGLIWVGIDKRKQGWHDMLAGTLVLRNNQAVAVNSTPEDE</sequence>
<evidence type="ECO:0000256" key="3">
    <source>
        <dbReference type="ARBA" id="ARBA00022692"/>
    </source>
</evidence>
<feature type="domain" description="RDD" evidence="7">
    <location>
        <begin position="6"/>
        <end position="133"/>
    </location>
</feature>
<keyword evidence="9" id="KW-1185">Reference proteome</keyword>
<evidence type="ECO:0000259" key="7">
    <source>
        <dbReference type="Pfam" id="PF06271"/>
    </source>
</evidence>
<organism evidence="8 9">
    <name type="scientific">Marisediminitalea aggregata</name>
    <dbReference type="NCBI Taxonomy" id="634436"/>
    <lineage>
        <taxon>Bacteria</taxon>
        <taxon>Pseudomonadati</taxon>
        <taxon>Pseudomonadota</taxon>
        <taxon>Gammaproteobacteria</taxon>
        <taxon>Alteromonadales</taxon>
        <taxon>Alteromonadaceae</taxon>
        <taxon>Marisediminitalea</taxon>
    </lineage>
</organism>
<dbReference type="RefSeq" id="WP_073322487.1">
    <property type="nucleotide sequence ID" value="NZ_FQWD01000003.1"/>
</dbReference>